<name>A0ABV6EP60_9BRAD</name>
<feature type="compositionally biased region" description="Polar residues" evidence="11">
    <location>
        <begin position="1"/>
        <end position="23"/>
    </location>
</feature>
<evidence type="ECO:0000313" key="13">
    <source>
        <dbReference type="EMBL" id="MFC0240002.1"/>
    </source>
</evidence>
<dbReference type="CDD" id="cd06261">
    <property type="entry name" value="TM_PBP2"/>
    <property type="match status" value="1"/>
</dbReference>
<evidence type="ECO:0000256" key="11">
    <source>
        <dbReference type="SAM" id="MobiDB-lite"/>
    </source>
</evidence>
<feature type="transmembrane region" description="Helical" evidence="10">
    <location>
        <begin position="262"/>
        <end position="281"/>
    </location>
</feature>
<comment type="subcellular location">
    <subcellularLocation>
        <location evidence="1">Cell inner membrane</location>
    </subcellularLocation>
    <subcellularLocation>
        <location evidence="2 10">Cell membrane</location>
        <topology evidence="2 10">Multi-pass membrane protein</topology>
    </subcellularLocation>
</comment>
<dbReference type="InterPro" id="IPR035906">
    <property type="entry name" value="MetI-like_sf"/>
</dbReference>
<evidence type="ECO:0000256" key="2">
    <source>
        <dbReference type="ARBA" id="ARBA00004651"/>
    </source>
</evidence>
<gene>
    <name evidence="13" type="primary">ntrB</name>
    <name evidence="13" type="ORF">ACFFJ6_05965</name>
</gene>
<feature type="transmembrane region" description="Helical" evidence="10">
    <location>
        <begin position="170"/>
        <end position="191"/>
    </location>
</feature>
<keyword evidence="7 10" id="KW-1133">Transmembrane helix</keyword>
<dbReference type="PANTHER" id="PTHR30151:SF7">
    <property type="entry name" value="NITRATE IMPORT PERMEASE PROTEIN NRTB"/>
    <property type="match status" value="1"/>
</dbReference>
<feature type="transmembrane region" description="Helical" evidence="10">
    <location>
        <begin position="113"/>
        <end position="137"/>
    </location>
</feature>
<accession>A0ABV6EP60</accession>
<evidence type="ECO:0000259" key="12">
    <source>
        <dbReference type="PROSITE" id="PS50928"/>
    </source>
</evidence>
<proteinExistence type="inferred from homology"/>
<dbReference type="Proteomes" id="UP001589775">
    <property type="component" value="Unassembled WGS sequence"/>
</dbReference>
<dbReference type="SUPFAM" id="SSF161098">
    <property type="entry name" value="MetI-like"/>
    <property type="match status" value="1"/>
</dbReference>
<keyword evidence="3 10" id="KW-0813">Transport</keyword>
<evidence type="ECO:0000256" key="1">
    <source>
        <dbReference type="ARBA" id="ARBA00004533"/>
    </source>
</evidence>
<evidence type="ECO:0000256" key="8">
    <source>
        <dbReference type="ARBA" id="ARBA00023065"/>
    </source>
</evidence>
<sequence>MSMTALKSETETVTALTPPSSAVVTMRPKQQPRGDSYIKATREIAARVIPPLIVFTLFMVIWELLCRRTGSALPPPSKVYSDTKELIFDPFFDRGGIDKGLFWHLSASLQRVAFGYSLAAVAGIALGTLVGQSVWAMRGLDPIFQVLRTIPPLAWLPLSLAAFRDGQPSAIFVIFITSIWPIIINTAVGIRNIPQDYRNVAAVVQLNPLEFFWKVMLPSAAPYIFTGLRIGIGLSWLAIIAAEMLIGGVGIGFFIWDAWNSSHISEIILALFYVGIVGFVLDRLIAGLGRLVTHGTSAD</sequence>
<dbReference type="PANTHER" id="PTHR30151">
    <property type="entry name" value="ALKANE SULFONATE ABC TRANSPORTER-RELATED, MEMBRANE SUBUNIT"/>
    <property type="match status" value="1"/>
</dbReference>
<dbReference type="EMBL" id="JBHLWM010000001">
    <property type="protein sequence ID" value="MFC0240002.1"/>
    <property type="molecule type" value="Genomic_DNA"/>
</dbReference>
<keyword evidence="5" id="KW-0997">Cell inner membrane</keyword>
<dbReference type="NCBIfam" id="TIGR01183">
    <property type="entry name" value="ntrB"/>
    <property type="match status" value="1"/>
</dbReference>
<feature type="transmembrane region" description="Helical" evidence="10">
    <location>
        <begin position="44"/>
        <end position="65"/>
    </location>
</feature>
<dbReference type="Pfam" id="PF00528">
    <property type="entry name" value="BPD_transp_1"/>
    <property type="match status" value="1"/>
</dbReference>
<comment type="similarity">
    <text evidence="10">Belongs to the binding-protein-dependent transport system permease family.</text>
</comment>
<evidence type="ECO:0000256" key="7">
    <source>
        <dbReference type="ARBA" id="ARBA00022989"/>
    </source>
</evidence>
<feature type="domain" description="ABC transmembrane type-1" evidence="12">
    <location>
        <begin position="105"/>
        <end position="285"/>
    </location>
</feature>
<comment type="caution">
    <text evidence="13">The sequence shown here is derived from an EMBL/GenBank/DDBJ whole genome shotgun (WGS) entry which is preliminary data.</text>
</comment>
<evidence type="ECO:0000256" key="3">
    <source>
        <dbReference type="ARBA" id="ARBA00022448"/>
    </source>
</evidence>
<reference evidence="13 14" key="1">
    <citation type="submission" date="2024-09" db="EMBL/GenBank/DDBJ databases">
        <authorList>
            <person name="Sun Q."/>
            <person name="Mori K."/>
        </authorList>
    </citation>
    <scope>NUCLEOTIDE SEQUENCE [LARGE SCALE GENOMIC DNA]</scope>
    <source>
        <strain evidence="13 14">KCTC 23279</strain>
    </source>
</reference>
<evidence type="ECO:0000256" key="9">
    <source>
        <dbReference type="ARBA" id="ARBA00023136"/>
    </source>
</evidence>
<keyword evidence="9 10" id="KW-0472">Membrane</keyword>
<keyword evidence="6 10" id="KW-0812">Transmembrane</keyword>
<evidence type="ECO:0000256" key="4">
    <source>
        <dbReference type="ARBA" id="ARBA00022475"/>
    </source>
</evidence>
<protein>
    <submittedName>
        <fullName evidence="13">Nitrate ABC transporter permease</fullName>
    </submittedName>
</protein>
<evidence type="ECO:0000256" key="10">
    <source>
        <dbReference type="RuleBase" id="RU363032"/>
    </source>
</evidence>
<feature type="transmembrane region" description="Helical" evidence="10">
    <location>
        <begin position="235"/>
        <end position="256"/>
    </location>
</feature>
<keyword evidence="14" id="KW-1185">Reference proteome</keyword>
<dbReference type="RefSeq" id="WP_378385341.1">
    <property type="nucleotide sequence ID" value="NZ_JBHLWM010000001.1"/>
</dbReference>
<evidence type="ECO:0000256" key="5">
    <source>
        <dbReference type="ARBA" id="ARBA00022519"/>
    </source>
</evidence>
<dbReference type="Gene3D" id="1.10.3720.10">
    <property type="entry name" value="MetI-like"/>
    <property type="match status" value="1"/>
</dbReference>
<organism evidence="13 14">
    <name type="scientific">Rhodopseudomonas telluris</name>
    <dbReference type="NCBI Taxonomy" id="644215"/>
    <lineage>
        <taxon>Bacteria</taxon>
        <taxon>Pseudomonadati</taxon>
        <taxon>Pseudomonadota</taxon>
        <taxon>Alphaproteobacteria</taxon>
        <taxon>Hyphomicrobiales</taxon>
        <taxon>Nitrobacteraceae</taxon>
        <taxon>Rhodopseudomonas</taxon>
    </lineage>
</organism>
<dbReference type="PROSITE" id="PS50928">
    <property type="entry name" value="ABC_TM1"/>
    <property type="match status" value="1"/>
</dbReference>
<dbReference type="InterPro" id="IPR005889">
    <property type="entry name" value="NtrB"/>
</dbReference>
<evidence type="ECO:0000313" key="14">
    <source>
        <dbReference type="Proteomes" id="UP001589775"/>
    </source>
</evidence>
<keyword evidence="8" id="KW-0406">Ion transport</keyword>
<dbReference type="InterPro" id="IPR000515">
    <property type="entry name" value="MetI-like"/>
</dbReference>
<keyword evidence="4" id="KW-1003">Cell membrane</keyword>
<evidence type="ECO:0000256" key="6">
    <source>
        <dbReference type="ARBA" id="ARBA00022692"/>
    </source>
</evidence>
<feature type="region of interest" description="Disordered" evidence="11">
    <location>
        <begin position="1"/>
        <end position="27"/>
    </location>
</feature>